<dbReference type="InterPro" id="IPR050131">
    <property type="entry name" value="Peptidase_S8_subtilisin-like"/>
</dbReference>
<reference evidence="9" key="2">
    <citation type="submission" date="2023-05" db="EMBL/GenBank/DDBJ databases">
        <authorList>
            <consortium name="Lawrence Berkeley National Laboratory"/>
            <person name="Steindorff A."/>
            <person name="Hensen N."/>
            <person name="Bonometti L."/>
            <person name="Westerberg I."/>
            <person name="Brannstrom I.O."/>
            <person name="Guillou S."/>
            <person name="Cros-Aarteil S."/>
            <person name="Calhoun S."/>
            <person name="Haridas S."/>
            <person name="Kuo A."/>
            <person name="Mondo S."/>
            <person name="Pangilinan J."/>
            <person name="Riley R."/>
            <person name="Labutti K."/>
            <person name="Andreopoulos B."/>
            <person name="Lipzen A."/>
            <person name="Chen C."/>
            <person name="Yanf M."/>
            <person name="Daum C."/>
            <person name="Ng V."/>
            <person name="Clum A."/>
            <person name="Ohm R."/>
            <person name="Martin F."/>
            <person name="Silar P."/>
            <person name="Natvig D."/>
            <person name="Lalanne C."/>
            <person name="Gautier V."/>
            <person name="Ament-Velasquez S.L."/>
            <person name="Kruys A."/>
            <person name="Hutchinson M.I."/>
            <person name="Powell A.J."/>
            <person name="Barry K."/>
            <person name="Miller A.N."/>
            <person name="Grigoriev I.V."/>
            <person name="Debuchy R."/>
            <person name="Gladieux P."/>
            <person name="Thoren M.H."/>
            <person name="Johannesson H."/>
        </authorList>
    </citation>
    <scope>NUCLEOTIDE SEQUENCE</scope>
    <source>
        <strain evidence="9">PSN243</strain>
    </source>
</reference>
<keyword evidence="7" id="KW-0812">Transmembrane</keyword>
<keyword evidence="7" id="KW-1133">Transmembrane helix</keyword>
<evidence type="ECO:0000256" key="2">
    <source>
        <dbReference type="ARBA" id="ARBA00022670"/>
    </source>
</evidence>
<dbReference type="GO" id="GO:0004252">
    <property type="term" value="F:serine-type endopeptidase activity"/>
    <property type="evidence" value="ECO:0007669"/>
    <property type="project" value="UniProtKB-UniRule"/>
</dbReference>
<evidence type="ECO:0000256" key="3">
    <source>
        <dbReference type="ARBA" id="ARBA00022801"/>
    </source>
</evidence>
<keyword evidence="3 5" id="KW-0378">Hydrolase</keyword>
<evidence type="ECO:0000313" key="10">
    <source>
        <dbReference type="Proteomes" id="UP001321760"/>
    </source>
</evidence>
<dbReference type="GO" id="GO:0006508">
    <property type="term" value="P:proteolysis"/>
    <property type="evidence" value="ECO:0007669"/>
    <property type="project" value="UniProtKB-KW"/>
</dbReference>
<evidence type="ECO:0000256" key="7">
    <source>
        <dbReference type="SAM" id="Phobius"/>
    </source>
</evidence>
<organism evidence="9 10">
    <name type="scientific">Podospora aff. communis PSN243</name>
    <dbReference type="NCBI Taxonomy" id="3040156"/>
    <lineage>
        <taxon>Eukaryota</taxon>
        <taxon>Fungi</taxon>
        <taxon>Dikarya</taxon>
        <taxon>Ascomycota</taxon>
        <taxon>Pezizomycotina</taxon>
        <taxon>Sordariomycetes</taxon>
        <taxon>Sordariomycetidae</taxon>
        <taxon>Sordariales</taxon>
        <taxon>Podosporaceae</taxon>
        <taxon>Podospora</taxon>
    </lineage>
</organism>
<dbReference type="SUPFAM" id="SSF52743">
    <property type="entry name" value="Subtilisin-like"/>
    <property type="match status" value="1"/>
</dbReference>
<keyword evidence="4 5" id="KW-0720">Serine protease</keyword>
<dbReference type="PANTHER" id="PTHR43806:SF58">
    <property type="entry name" value="ALKALINE PROTEASE 1-RELATED"/>
    <property type="match status" value="1"/>
</dbReference>
<protein>
    <recommendedName>
        <fullName evidence="8">Peptidase S8/S53 domain-containing protein</fullName>
    </recommendedName>
</protein>
<feature type="compositionally biased region" description="Gly residues" evidence="6">
    <location>
        <begin position="288"/>
        <end position="298"/>
    </location>
</feature>
<dbReference type="EMBL" id="MU865923">
    <property type="protein sequence ID" value="KAK4452495.1"/>
    <property type="molecule type" value="Genomic_DNA"/>
</dbReference>
<feature type="compositionally biased region" description="Acidic residues" evidence="6">
    <location>
        <begin position="357"/>
        <end position="377"/>
    </location>
</feature>
<dbReference type="Proteomes" id="UP001321760">
    <property type="component" value="Unassembled WGS sequence"/>
</dbReference>
<dbReference type="AlphaFoldDB" id="A0AAV9GXS2"/>
<dbReference type="InterPro" id="IPR036770">
    <property type="entry name" value="Ankyrin_rpt-contain_sf"/>
</dbReference>
<gene>
    <name evidence="9" type="ORF">QBC34DRAFT_26249</name>
</gene>
<evidence type="ECO:0000259" key="8">
    <source>
        <dbReference type="Pfam" id="PF00082"/>
    </source>
</evidence>
<comment type="similarity">
    <text evidence="1 5">Belongs to the peptidase S8 family.</text>
</comment>
<accession>A0AAV9GXS2</accession>
<proteinExistence type="inferred from homology"/>
<dbReference type="PROSITE" id="PS51892">
    <property type="entry name" value="SUBTILASE"/>
    <property type="match status" value="1"/>
</dbReference>
<dbReference type="PRINTS" id="PR00723">
    <property type="entry name" value="SUBTILISIN"/>
</dbReference>
<dbReference type="Pfam" id="PF00082">
    <property type="entry name" value="Peptidase_S8"/>
    <property type="match status" value="1"/>
</dbReference>
<feature type="active site" description="Charge relay system" evidence="5">
    <location>
        <position position="725"/>
    </location>
</feature>
<feature type="region of interest" description="Disordered" evidence="6">
    <location>
        <begin position="56"/>
        <end position="80"/>
    </location>
</feature>
<comment type="caution">
    <text evidence="9">The sequence shown here is derived from an EMBL/GenBank/DDBJ whole genome shotgun (WGS) entry which is preliminary data.</text>
</comment>
<evidence type="ECO:0000256" key="5">
    <source>
        <dbReference type="PROSITE-ProRule" id="PRU01240"/>
    </source>
</evidence>
<keyword evidence="2 5" id="KW-0645">Protease</keyword>
<reference evidence="9" key="1">
    <citation type="journal article" date="2023" name="Mol. Phylogenet. Evol.">
        <title>Genome-scale phylogeny and comparative genomics of the fungal order Sordariales.</title>
        <authorList>
            <person name="Hensen N."/>
            <person name="Bonometti L."/>
            <person name="Westerberg I."/>
            <person name="Brannstrom I.O."/>
            <person name="Guillou S."/>
            <person name="Cros-Aarteil S."/>
            <person name="Calhoun S."/>
            <person name="Haridas S."/>
            <person name="Kuo A."/>
            <person name="Mondo S."/>
            <person name="Pangilinan J."/>
            <person name="Riley R."/>
            <person name="LaButti K."/>
            <person name="Andreopoulos B."/>
            <person name="Lipzen A."/>
            <person name="Chen C."/>
            <person name="Yan M."/>
            <person name="Daum C."/>
            <person name="Ng V."/>
            <person name="Clum A."/>
            <person name="Steindorff A."/>
            <person name="Ohm R.A."/>
            <person name="Martin F."/>
            <person name="Silar P."/>
            <person name="Natvig D.O."/>
            <person name="Lalanne C."/>
            <person name="Gautier V."/>
            <person name="Ament-Velasquez S.L."/>
            <person name="Kruys A."/>
            <person name="Hutchinson M.I."/>
            <person name="Powell A.J."/>
            <person name="Barry K."/>
            <person name="Miller A.N."/>
            <person name="Grigoriev I.V."/>
            <person name="Debuchy R."/>
            <person name="Gladieux P."/>
            <person name="Hiltunen Thoren M."/>
            <person name="Johannesson H."/>
        </authorList>
    </citation>
    <scope>NUCLEOTIDE SEQUENCE</scope>
    <source>
        <strain evidence="9">PSN243</strain>
    </source>
</reference>
<keyword evidence="7" id="KW-0472">Membrane</keyword>
<dbReference type="Gene3D" id="1.25.40.20">
    <property type="entry name" value="Ankyrin repeat-containing domain"/>
    <property type="match status" value="1"/>
</dbReference>
<dbReference type="InterPro" id="IPR015500">
    <property type="entry name" value="Peptidase_S8_subtilisin-rel"/>
</dbReference>
<dbReference type="InterPro" id="IPR000209">
    <property type="entry name" value="Peptidase_S8/S53_dom"/>
</dbReference>
<feature type="region of interest" description="Disordered" evidence="6">
    <location>
        <begin position="283"/>
        <end position="377"/>
    </location>
</feature>
<evidence type="ECO:0000256" key="1">
    <source>
        <dbReference type="ARBA" id="ARBA00011073"/>
    </source>
</evidence>
<evidence type="ECO:0000256" key="4">
    <source>
        <dbReference type="ARBA" id="ARBA00022825"/>
    </source>
</evidence>
<sequence>MNPRSRELGRHGVGDSEKLHVGSRKEKTPTVVSIDYILDLVKSRYDSGETNWNRLPKDVRDFMTPPPPEPKRSFRGSLSASSQKQFDNILHELARKAGDFKEAHASFTKWLVTKSQYNQLLLSSAADYPNTPFHRALRVSNNAFVGIVLEDCPKKTLAIILKPENKDLNSQNCLHLAIEKRCPYTQQIIERCKIDAPDVFWQGDDEATKNTPLHLAVMEPVEPDETWKQAEIVRSLIDADQEALVRANAAGDTPYQARIGKLREAAAQESLALRVAMLDHYNVDEDGGGTPDGDGGDAGNHATVDGDSVRGENSNEQDGGSIHVSDDDQEAMSTDSNESNSNDGDHDDGHSSNDPGQQDENEDDEFSDNEADDDFHEEEDLSFRHIVIKDHILRDIRSYCIRQYKHRPGITQALYHGKQERETYFNLSGRANMTVTTTYLEKLARHLKFESVLSYVALPMLSVVDPMDAHAQGDSDLESIGKGRRDMGKIFEWLRKENVETIHEVTVIDSTEPSHSDAAIENALRGFNVETWDWKKLDLNCDVIANCTNKGATDVSLYCSGNYAVLMGWASTDGLRSIEKFPKLKHVHLYYQEGLEDSAKLEQYIDMFVGKLRDHKNEDGDPIEVTTTRDDKDNSYMNGFRVRDNARSVSKRGNRWLDSMSQFLQIVFNIPRKEAGYVKIAVIDNGVDASLDALDGKIAVGTSFCLIPDTAYHNPYYMTSETISHGSMVAGLICSMCPTAKLYVARIEELSSSGGQRRLTADSAAKAIRWAVKKKVDVICMSWTIERNQGQNDSAIDELSNAIIEAERDKIIMLCSASDQGSDSKGSLPGSTQKCIRIGASTEHGDKCSWVHKDDFDFCFPGENVPLETNKDGVVKMFNGSSVATAIAAGAVGLLLYLNRLDMKRRIGVVGDKEGAINDLKGHSAMVKALTSMCTTTKTTNDKCPRFGATFGEGKFNEFMFLLQRDKFFEKLNQIMSAMKK</sequence>
<feature type="transmembrane region" description="Helical" evidence="7">
    <location>
        <begin position="877"/>
        <end position="898"/>
    </location>
</feature>
<keyword evidence="10" id="KW-1185">Reference proteome</keyword>
<feature type="compositionally biased region" description="Low complexity" evidence="6">
    <location>
        <begin position="333"/>
        <end position="342"/>
    </location>
</feature>
<evidence type="ECO:0000313" key="9">
    <source>
        <dbReference type="EMBL" id="KAK4452495.1"/>
    </source>
</evidence>
<dbReference type="InterPro" id="IPR036852">
    <property type="entry name" value="Peptidase_S8/S53_dom_sf"/>
</dbReference>
<feature type="region of interest" description="Disordered" evidence="6">
    <location>
        <begin position="1"/>
        <end position="26"/>
    </location>
</feature>
<dbReference type="Gene3D" id="3.40.50.200">
    <property type="entry name" value="Peptidase S8/S53 domain"/>
    <property type="match status" value="1"/>
</dbReference>
<evidence type="ECO:0000256" key="6">
    <source>
        <dbReference type="SAM" id="MobiDB-lite"/>
    </source>
</evidence>
<feature type="domain" description="Peptidase S8/S53" evidence="8">
    <location>
        <begin position="678"/>
        <end position="897"/>
    </location>
</feature>
<dbReference type="SUPFAM" id="SSF48403">
    <property type="entry name" value="Ankyrin repeat"/>
    <property type="match status" value="1"/>
</dbReference>
<feature type="active site" description="Charge relay system" evidence="5">
    <location>
        <position position="882"/>
    </location>
</feature>
<feature type="active site" description="Charge relay system" evidence="5">
    <location>
        <position position="684"/>
    </location>
</feature>
<dbReference type="PANTHER" id="PTHR43806">
    <property type="entry name" value="PEPTIDASE S8"/>
    <property type="match status" value="1"/>
</dbReference>
<name>A0AAV9GXS2_9PEZI</name>